<sequence>MLSFILSSFYNEKVGKLYANLAEKTVSWLTNSKIGGASGYFLAKICKSATSRYNAGQFFSK</sequence>
<protein>
    <submittedName>
        <fullName evidence="1">Uncharacterized protein</fullName>
    </submittedName>
</protein>
<accession>A0A1T0AVC4</accession>
<organism evidence="1 2">
    <name type="scientific">Haemophilus paracuniculus</name>
    <dbReference type="NCBI Taxonomy" id="734"/>
    <lineage>
        <taxon>Bacteria</taxon>
        <taxon>Pseudomonadati</taxon>
        <taxon>Pseudomonadota</taxon>
        <taxon>Gammaproteobacteria</taxon>
        <taxon>Pasteurellales</taxon>
        <taxon>Pasteurellaceae</taxon>
        <taxon>Haemophilus</taxon>
    </lineage>
</organism>
<keyword evidence="2" id="KW-1185">Reference proteome</keyword>
<name>A0A1T0AVC4_9PAST</name>
<reference evidence="1 2" key="1">
    <citation type="submission" date="2017-02" db="EMBL/GenBank/DDBJ databases">
        <title>Draft genome sequence of Haemophilus paracuniculus CCUG 43573 type strain.</title>
        <authorList>
            <person name="Engstrom-Jakobsson H."/>
            <person name="Salva-Serra F."/>
            <person name="Thorell K."/>
            <person name="Gonzales-Siles L."/>
            <person name="Karlsson R."/>
            <person name="Boulund F."/>
            <person name="Engstrand L."/>
            <person name="Kristiansson E."/>
            <person name="Moore E."/>
        </authorList>
    </citation>
    <scope>NUCLEOTIDE SEQUENCE [LARGE SCALE GENOMIC DNA]</scope>
    <source>
        <strain evidence="1 2">CCUG 43573</strain>
    </source>
</reference>
<evidence type="ECO:0000313" key="1">
    <source>
        <dbReference type="EMBL" id="OOS00822.1"/>
    </source>
</evidence>
<dbReference type="AlphaFoldDB" id="A0A1T0AVC4"/>
<dbReference type="STRING" id="734.B0187_00555"/>
<evidence type="ECO:0000313" key="2">
    <source>
        <dbReference type="Proteomes" id="UP000190867"/>
    </source>
</evidence>
<dbReference type="EMBL" id="MUYA01000001">
    <property type="protein sequence ID" value="OOS00822.1"/>
    <property type="molecule type" value="Genomic_DNA"/>
</dbReference>
<dbReference type="Proteomes" id="UP000190867">
    <property type="component" value="Unassembled WGS sequence"/>
</dbReference>
<comment type="caution">
    <text evidence="1">The sequence shown here is derived from an EMBL/GenBank/DDBJ whole genome shotgun (WGS) entry which is preliminary data.</text>
</comment>
<gene>
    <name evidence="1" type="ORF">B0187_00555</name>
</gene>
<proteinExistence type="predicted"/>